<feature type="region of interest" description="Disordered" evidence="4">
    <location>
        <begin position="248"/>
        <end position="302"/>
    </location>
</feature>
<keyword evidence="1 3" id="KW-0853">WD repeat</keyword>
<protein>
    <submittedName>
        <fullName evidence="5">Uncharacterized protein</fullName>
    </submittedName>
</protein>
<evidence type="ECO:0000256" key="2">
    <source>
        <dbReference type="ARBA" id="ARBA00022737"/>
    </source>
</evidence>
<proteinExistence type="predicted"/>
<dbReference type="InterPro" id="IPR019775">
    <property type="entry name" value="WD40_repeat_CS"/>
</dbReference>
<dbReference type="InterPro" id="IPR050505">
    <property type="entry name" value="WDR55/POC1"/>
</dbReference>
<reference evidence="5 6" key="1">
    <citation type="submission" date="2014-04" db="EMBL/GenBank/DDBJ databases">
        <authorList>
            <consortium name="DOE Joint Genome Institute"/>
            <person name="Kuo A."/>
            <person name="Ruytinx J."/>
            <person name="Rineau F."/>
            <person name="Colpaert J."/>
            <person name="Kohler A."/>
            <person name="Nagy L.G."/>
            <person name="Floudas D."/>
            <person name="Copeland A."/>
            <person name="Barry K.W."/>
            <person name="Cichocki N."/>
            <person name="Veneault-Fourrey C."/>
            <person name="LaButti K."/>
            <person name="Lindquist E.A."/>
            <person name="Lipzen A."/>
            <person name="Lundell T."/>
            <person name="Morin E."/>
            <person name="Murat C."/>
            <person name="Sun H."/>
            <person name="Tunlid A."/>
            <person name="Henrissat B."/>
            <person name="Grigoriev I.V."/>
            <person name="Hibbett D.S."/>
            <person name="Martin F."/>
            <person name="Nordberg H.P."/>
            <person name="Cantor M.N."/>
            <person name="Hua S.X."/>
        </authorList>
    </citation>
    <scope>NUCLEOTIDE SEQUENCE [LARGE SCALE GENOMIC DNA]</scope>
    <source>
        <strain evidence="5 6">UH-Slu-Lm8-n1</strain>
    </source>
</reference>
<dbReference type="AlphaFoldDB" id="A0A0D0AED1"/>
<dbReference type="Proteomes" id="UP000054485">
    <property type="component" value="Unassembled WGS sequence"/>
</dbReference>
<feature type="repeat" description="WD" evidence="3">
    <location>
        <begin position="154"/>
        <end position="185"/>
    </location>
</feature>
<feature type="repeat" description="WD" evidence="3">
    <location>
        <begin position="38"/>
        <end position="79"/>
    </location>
</feature>
<feature type="compositionally biased region" description="Polar residues" evidence="4">
    <location>
        <begin position="273"/>
        <end position="302"/>
    </location>
</feature>
<reference evidence="6" key="2">
    <citation type="submission" date="2015-01" db="EMBL/GenBank/DDBJ databases">
        <title>Evolutionary Origins and Diversification of the Mycorrhizal Mutualists.</title>
        <authorList>
            <consortium name="DOE Joint Genome Institute"/>
            <consortium name="Mycorrhizal Genomics Consortium"/>
            <person name="Kohler A."/>
            <person name="Kuo A."/>
            <person name="Nagy L.G."/>
            <person name="Floudas D."/>
            <person name="Copeland A."/>
            <person name="Barry K.W."/>
            <person name="Cichocki N."/>
            <person name="Veneault-Fourrey C."/>
            <person name="LaButti K."/>
            <person name="Lindquist E.A."/>
            <person name="Lipzen A."/>
            <person name="Lundell T."/>
            <person name="Morin E."/>
            <person name="Murat C."/>
            <person name="Riley R."/>
            <person name="Ohm R."/>
            <person name="Sun H."/>
            <person name="Tunlid A."/>
            <person name="Henrissat B."/>
            <person name="Grigoriev I.V."/>
            <person name="Hibbett D.S."/>
            <person name="Martin F."/>
        </authorList>
    </citation>
    <scope>NUCLEOTIDE SEQUENCE [LARGE SCALE GENOMIC DNA]</scope>
    <source>
        <strain evidence="6">UH-Slu-Lm8-n1</strain>
    </source>
</reference>
<dbReference type="OrthoDB" id="2654985at2759"/>
<dbReference type="PROSITE" id="PS00678">
    <property type="entry name" value="WD_REPEATS_1"/>
    <property type="match status" value="1"/>
</dbReference>
<feature type="region of interest" description="Disordered" evidence="4">
    <location>
        <begin position="43"/>
        <end position="63"/>
    </location>
</feature>
<evidence type="ECO:0000256" key="1">
    <source>
        <dbReference type="ARBA" id="ARBA00022574"/>
    </source>
</evidence>
<dbReference type="STRING" id="930992.A0A0D0AED1"/>
<dbReference type="InParanoid" id="A0A0D0AED1"/>
<evidence type="ECO:0000256" key="4">
    <source>
        <dbReference type="SAM" id="MobiDB-lite"/>
    </source>
</evidence>
<sequence length="334" mass="35779">MRVGCVRFFPDEIRLASASGDGTLKIWNVSTGNFVFDINDHQDNERPVASSPNGTKLASGPDDQTFRVWNAGTGKPQTQPLSHDEPCLISACDNGRIYFWSVPTSAQLGFPLRAHSVPVDSLAISLDGELMATASSDGTAMLWTTSTRKLFGSVLQHANFIATVAFLPNSQLVATGGGENTIFLWIISQKIINMTNALSLSFVALAPNIISHLDQVSVRSSSSSLELVSFTSTPDDGTEFALEIIGSSSTSSLTSPPIEYPDGIEPPEPVGSRNATTSPSPSVPLQSHSFPRISTDSSSTPVLDNPESFWKRFPLLNKSVVSVNSTPWHIGSII</sequence>
<dbReference type="HOGENOM" id="CLU_000288_57_33_1"/>
<dbReference type="PANTHER" id="PTHR44019:SF8">
    <property type="entry name" value="POC1 CENTRIOLAR PROTEIN HOMOLOG"/>
    <property type="match status" value="1"/>
</dbReference>
<evidence type="ECO:0000313" key="5">
    <source>
        <dbReference type="EMBL" id="KIK36484.1"/>
    </source>
</evidence>
<evidence type="ECO:0000256" key="3">
    <source>
        <dbReference type="PROSITE-ProRule" id="PRU00221"/>
    </source>
</evidence>
<dbReference type="InterPro" id="IPR036322">
    <property type="entry name" value="WD40_repeat_dom_sf"/>
</dbReference>
<dbReference type="PROSITE" id="PS50294">
    <property type="entry name" value="WD_REPEATS_REGION"/>
    <property type="match status" value="4"/>
</dbReference>
<keyword evidence="6" id="KW-1185">Reference proteome</keyword>
<dbReference type="InterPro" id="IPR015943">
    <property type="entry name" value="WD40/YVTN_repeat-like_dom_sf"/>
</dbReference>
<dbReference type="InterPro" id="IPR001680">
    <property type="entry name" value="WD40_rpt"/>
</dbReference>
<dbReference type="PRINTS" id="PR00320">
    <property type="entry name" value="GPROTEINBRPT"/>
</dbReference>
<accession>A0A0D0AED1</accession>
<gene>
    <name evidence="5" type="ORF">CY34DRAFT_16353</name>
</gene>
<dbReference type="EMBL" id="KN835525">
    <property type="protein sequence ID" value="KIK36484.1"/>
    <property type="molecule type" value="Genomic_DNA"/>
</dbReference>
<dbReference type="SUPFAM" id="SSF50978">
    <property type="entry name" value="WD40 repeat-like"/>
    <property type="match status" value="1"/>
</dbReference>
<dbReference type="PANTHER" id="PTHR44019">
    <property type="entry name" value="WD REPEAT-CONTAINING PROTEIN 55"/>
    <property type="match status" value="1"/>
</dbReference>
<keyword evidence="2" id="KW-0677">Repeat</keyword>
<dbReference type="Gene3D" id="2.130.10.10">
    <property type="entry name" value="YVTN repeat-like/Quinoprotein amine dehydrogenase"/>
    <property type="match status" value="2"/>
</dbReference>
<feature type="repeat" description="WD" evidence="3">
    <location>
        <begin position="1"/>
        <end position="37"/>
    </location>
</feature>
<name>A0A0D0AED1_9AGAM</name>
<dbReference type="InterPro" id="IPR020472">
    <property type="entry name" value="WD40_PAC1"/>
</dbReference>
<dbReference type="SMART" id="SM00320">
    <property type="entry name" value="WD40"/>
    <property type="match status" value="4"/>
</dbReference>
<dbReference type="PROSITE" id="PS50082">
    <property type="entry name" value="WD_REPEATS_2"/>
    <property type="match status" value="4"/>
</dbReference>
<feature type="repeat" description="WD" evidence="3">
    <location>
        <begin position="112"/>
        <end position="153"/>
    </location>
</feature>
<organism evidence="5 6">
    <name type="scientific">Suillus luteus UH-Slu-Lm8-n1</name>
    <dbReference type="NCBI Taxonomy" id="930992"/>
    <lineage>
        <taxon>Eukaryota</taxon>
        <taxon>Fungi</taxon>
        <taxon>Dikarya</taxon>
        <taxon>Basidiomycota</taxon>
        <taxon>Agaricomycotina</taxon>
        <taxon>Agaricomycetes</taxon>
        <taxon>Agaricomycetidae</taxon>
        <taxon>Boletales</taxon>
        <taxon>Suillineae</taxon>
        <taxon>Suillaceae</taxon>
        <taxon>Suillus</taxon>
    </lineage>
</organism>
<evidence type="ECO:0000313" key="6">
    <source>
        <dbReference type="Proteomes" id="UP000054485"/>
    </source>
</evidence>
<dbReference type="Pfam" id="PF00400">
    <property type="entry name" value="WD40"/>
    <property type="match status" value="4"/>
</dbReference>